<dbReference type="OrthoDB" id="6380971at2759"/>
<dbReference type="PANTHER" id="PTHR11008">
    <property type="entry name" value="PROTEIN TAKEOUT-LIKE PROTEIN"/>
    <property type="match status" value="1"/>
</dbReference>
<dbReference type="SMART" id="SM00700">
    <property type="entry name" value="JHBP"/>
    <property type="match status" value="1"/>
</dbReference>
<evidence type="ECO:0000313" key="2">
    <source>
        <dbReference type="Proteomes" id="UP000677054"/>
    </source>
</evidence>
<name>A0A7R9A450_9CRUS</name>
<dbReference type="AlphaFoldDB" id="A0A7R9A450"/>
<dbReference type="EMBL" id="CAJPEV010001489">
    <property type="protein sequence ID" value="CAG0892937.1"/>
    <property type="molecule type" value="Genomic_DNA"/>
</dbReference>
<dbReference type="PANTHER" id="PTHR11008:SF9">
    <property type="entry name" value="PROTEIN TAKEOUT-LIKE PROTEIN"/>
    <property type="match status" value="1"/>
</dbReference>
<sequence>MALDSFPPHGNEPTRAARKIREDVAVLTARRPDLKPPPAPPWRLQSFSRRRWLEVSVPKSGMNRVSLSVVFALAFLGQGRAEPFRFSPRTERDRPTDLRTLTGIVRNVERDLSQDLLDLLMQLQELMLNGDPENGIPVLDPFLWEHFEIAYATEEIELAFSIDGLDLRGLSNFEVTNVEFDILSLRVDVAADWPKLDVKADRYFLDGTVFGLLPLFGEGYIDMSILEFAVVGGASLVALPDSVSVGELSFAMTFGELEGVIDGLLGGGDLGDVLNEILNLLGADLFDAVLQMVADDIAVLVQGFLNQMLEGMTLQDIINMLTGGERMGQGREGVVRRRLATAAVKDRHR</sequence>
<organism evidence="1">
    <name type="scientific">Darwinula stevensoni</name>
    <dbReference type="NCBI Taxonomy" id="69355"/>
    <lineage>
        <taxon>Eukaryota</taxon>
        <taxon>Metazoa</taxon>
        <taxon>Ecdysozoa</taxon>
        <taxon>Arthropoda</taxon>
        <taxon>Crustacea</taxon>
        <taxon>Oligostraca</taxon>
        <taxon>Ostracoda</taxon>
        <taxon>Podocopa</taxon>
        <taxon>Podocopida</taxon>
        <taxon>Darwinulocopina</taxon>
        <taxon>Darwinuloidea</taxon>
        <taxon>Darwinulidae</taxon>
        <taxon>Darwinula</taxon>
    </lineage>
</organism>
<dbReference type="Pfam" id="PF06585">
    <property type="entry name" value="JHBP"/>
    <property type="match status" value="1"/>
</dbReference>
<accession>A0A7R9A450</accession>
<dbReference type="Proteomes" id="UP000677054">
    <property type="component" value="Unassembled WGS sequence"/>
</dbReference>
<evidence type="ECO:0000313" key="1">
    <source>
        <dbReference type="EMBL" id="CAD7247545.1"/>
    </source>
</evidence>
<dbReference type="InterPro" id="IPR010562">
    <property type="entry name" value="Haemolymph_juvenile_hormone-bd"/>
</dbReference>
<dbReference type="InterPro" id="IPR038606">
    <property type="entry name" value="To_sf"/>
</dbReference>
<dbReference type="EMBL" id="LR901006">
    <property type="protein sequence ID" value="CAD7247545.1"/>
    <property type="molecule type" value="Genomic_DNA"/>
</dbReference>
<gene>
    <name evidence="1" type="ORF">DSTB1V02_LOCUS7375</name>
</gene>
<reference evidence="1" key="1">
    <citation type="submission" date="2020-11" db="EMBL/GenBank/DDBJ databases">
        <authorList>
            <person name="Tran Van P."/>
        </authorList>
    </citation>
    <scope>NUCLEOTIDE SEQUENCE</scope>
</reference>
<dbReference type="Gene3D" id="3.15.10.30">
    <property type="entry name" value="Haemolymph juvenile hormone binding protein"/>
    <property type="match status" value="1"/>
</dbReference>
<keyword evidence="2" id="KW-1185">Reference proteome</keyword>
<proteinExistence type="predicted"/>
<protein>
    <submittedName>
        <fullName evidence="1">Uncharacterized protein</fullName>
    </submittedName>
</protein>